<dbReference type="InterPro" id="IPR050811">
    <property type="entry name" value="Phosphate_ABC_transporter"/>
</dbReference>
<protein>
    <submittedName>
        <fullName evidence="1">OmpA/MotB domain protein</fullName>
    </submittedName>
</protein>
<reference evidence="1" key="1">
    <citation type="submission" date="2013-05" db="EMBL/GenBank/DDBJ databases">
        <title>Genome assembly of Cystobacter fuscus DSM 2262.</title>
        <authorList>
            <person name="Sharma G."/>
            <person name="Khatri I."/>
            <person name="Kaur C."/>
            <person name="Mayilraj S."/>
            <person name="Subramanian S."/>
        </authorList>
    </citation>
    <scope>NUCLEOTIDE SEQUENCE [LARGE SCALE GENOMIC DNA]</scope>
    <source>
        <strain evidence="1">DSM 2262</strain>
    </source>
</reference>
<dbReference type="EMBL" id="ANAH02000066">
    <property type="protein sequence ID" value="EPX56438.1"/>
    <property type="molecule type" value="Genomic_DNA"/>
</dbReference>
<keyword evidence="2" id="KW-1185">Reference proteome</keyword>
<dbReference type="AlphaFoldDB" id="S9QIZ4"/>
<accession>S9QIZ4</accession>
<gene>
    <name evidence="1" type="ORF">D187_007780</name>
</gene>
<name>S9QIZ4_CYSF2</name>
<dbReference type="eggNOG" id="COG0226">
    <property type="taxonomic scope" value="Bacteria"/>
</dbReference>
<dbReference type="SUPFAM" id="SSF53850">
    <property type="entry name" value="Periplasmic binding protein-like II"/>
    <property type="match status" value="1"/>
</dbReference>
<sequence length="368" mass="37619">MSRIKPSQLGAFVMNKMKWAMSAAVVVTMSVVGCGGESMSTEQQQLGSVVQNLGPNNEFYGSDTLKEALVAANVQSGAGLTIEGKGSSVGEGCLRNGSGTSCIGRQQTLAPMSRDFKAGTCAGGSASGGACCPGESSNVVALDAVNAFVSSSTYSALAGNSISTANLKKAFCGDGSGSATTCVSNWSALGRPTAGTIAKYRRDDLSGTTDTFKSLLGCTTFCADVVVIKDESSTNPSPCTTSDSATTCIGKLTANNANAIGYAGDSARRTGNAALKVDGIAPTAANVRKLIASNTSGVYPLSRKLFLNENVNYAKATQEQALYDWVYSTNTQDFEDLLVQQGFISCSTVSPLDCGGDLGRGAGVCKGL</sequence>
<dbReference type="Proteomes" id="UP000011682">
    <property type="component" value="Unassembled WGS sequence"/>
</dbReference>
<evidence type="ECO:0000313" key="2">
    <source>
        <dbReference type="Proteomes" id="UP000011682"/>
    </source>
</evidence>
<proteinExistence type="predicted"/>
<dbReference type="PANTHER" id="PTHR30570">
    <property type="entry name" value="PERIPLASMIC PHOSPHATE BINDING COMPONENT OF PHOSPHATE ABC TRANSPORTER"/>
    <property type="match status" value="1"/>
</dbReference>
<dbReference type="PROSITE" id="PS51257">
    <property type="entry name" value="PROKAR_LIPOPROTEIN"/>
    <property type="match status" value="1"/>
</dbReference>
<evidence type="ECO:0000313" key="1">
    <source>
        <dbReference type="EMBL" id="EPX56438.1"/>
    </source>
</evidence>
<dbReference type="PANTHER" id="PTHR30570:SF1">
    <property type="entry name" value="PHOSPHATE-BINDING PROTEIN PSTS"/>
    <property type="match status" value="1"/>
</dbReference>
<comment type="caution">
    <text evidence="1">The sequence shown here is derived from an EMBL/GenBank/DDBJ whole genome shotgun (WGS) entry which is preliminary data.</text>
</comment>
<dbReference type="Gene3D" id="3.40.190.10">
    <property type="entry name" value="Periplasmic binding protein-like II"/>
    <property type="match status" value="2"/>
</dbReference>
<organism evidence="1 2">
    <name type="scientific">Cystobacter fuscus (strain ATCC 25194 / DSM 2262 / NBRC 100088 / M29)</name>
    <dbReference type="NCBI Taxonomy" id="1242864"/>
    <lineage>
        <taxon>Bacteria</taxon>
        <taxon>Pseudomonadati</taxon>
        <taxon>Myxococcota</taxon>
        <taxon>Myxococcia</taxon>
        <taxon>Myxococcales</taxon>
        <taxon>Cystobacterineae</taxon>
        <taxon>Archangiaceae</taxon>
        <taxon>Cystobacter</taxon>
    </lineage>
</organism>